<evidence type="ECO:0000313" key="2">
    <source>
        <dbReference type="Proteomes" id="UP000070220"/>
    </source>
</evidence>
<dbReference type="PATRIC" id="fig|1303.83.peg.1890"/>
<dbReference type="RefSeq" id="WP_061421782.1">
    <property type="nucleotide sequence ID" value="NZ_KQ970372.1"/>
</dbReference>
<name>A0A139Q3N1_STROR</name>
<dbReference type="AlphaFoldDB" id="A0A139Q3N1"/>
<sequence length="90" mass="9732">MGEIKLDYNIWSVDVVSYSSSIDALSDLSKPALSENDLQPFLRINTMIDELNSSIKTFKSNSIDQTRNMSKAVANKVSDDAAGAAGFRGG</sequence>
<organism evidence="1 2">
    <name type="scientific">Streptococcus oralis</name>
    <dbReference type="NCBI Taxonomy" id="1303"/>
    <lineage>
        <taxon>Bacteria</taxon>
        <taxon>Bacillati</taxon>
        <taxon>Bacillota</taxon>
        <taxon>Bacilli</taxon>
        <taxon>Lactobacillales</taxon>
        <taxon>Streptococcaceae</taxon>
        <taxon>Streptococcus</taxon>
    </lineage>
</organism>
<gene>
    <name evidence="1" type="ORF">SORDD30_01813</name>
</gene>
<dbReference type="EMBL" id="LQRP01000050">
    <property type="protein sequence ID" value="KXT97157.1"/>
    <property type="molecule type" value="Genomic_DNA"/>
</dbReference>
<reference evidence="1 2" key="1">
    <citation type="submission" date="2016-01" db="EMBL/GenBank/DDBJ databases">
        <title>Highly variable Streptococcus oralis are common among viridans streptococci isolated from primates.</title>
        <authorList>
            <person name="Denapaite D."/>
            <person name="Rieger M."/>
            <person name="Koendgen S."/>
            <person name="Brueckner R."/>
            <person name="Ochigava I."/>
            <person name="Kappeler P."/>
            <person name="Maetz-Rensing K."/>
            <person name="Leendertz F."/>
            <person name="Hakenbeck R."/>
        </authorList>
    </citation>
    <scope>NUCLEOTIDE SEQUENCE [LARGE SCALE GENOMIC DNA]</scope>
    <source>
        <strain evidence="1 2">DD30</strain>
    </source>
</reference>
<comment type="caution">
    <text evidence="1">The sequence shown here is derived from an EMBL/GenBank/DDBJ whole genome shotgun (WGS) entry which is preliminary data.</text>
</comment>
<accession>A0A139Q3N1</accession>
<dbReference type="Proteomes" id="UP000070220">
    <property type="component" value="Unassembled WGS sequence"/>
</dbReference>
<protein>
    <submittedName>
        <fullName evidence="1">Uncharacterized protein</fullName>
    </submittedName>
</protein>
<proteinExistence type="predicted"/>
<evidence type="ECO:0000313" key="1">
    <source>
        <dbReference type="EMBL" id="KXT97157.1"/>
    </source>
</evidence>